<dbReference type="Pfam" id="PF13664">
    <property type="entry name" value="DUF4149"/>
    <property type="match status" value="1"/>
</dbReference>
<dbReference type="RefSeq" id="XP_003680648.1">
    <property type="nucleotide sequence ID" value="XM_003680600.1"/>
</dbReference>
<evidence type="ECO:0000256" key="4">
    <source>
        <dbReference type="ARBA" id="ARBA00023136"/>
    </source>
</evidence>
<keyword evidence="3 5" id="KW-1133">Transmembrane helix</keyword>
<dbReference type="eggNOG" id="ENOG502S0PF">
    <property type="taxonomic scope" value="Eukaryota"/>
</dbReference>
<dbReference type="InParanoid" id="G8ZSE5"/>
<gene>
    <name evidence="7" type="primary">TDEL0C05480</name>
    <name evidence="7" type="ORF">TDEL_0C05480</name>
</gene>
<protein>
    <recommendedName>
        <fullName evidence="6">TMEM205-like domain-containing protein</fullName>
    </recommendedName>
</protein>
<evidence type="ECO:0000256" key="1">
    <source>
        <dbReference type="ARBA" id="ARBA00004370"/>
    </source>
</evidence>
<feature type="domain" description="TMEM205-like" evidence="6">
    <location>
        <begin position="11"/>
        <end position="104"/>
    </location>
</feature>
<evidence type="ECO:0000256" key="3">
    <source>
        <dbReference type="ARBA" id="ARBA00022989"/>
    </source>
</evidence>
<dbReference type="FunCoup" id="G8ZSE5">
    <property type="interactions" value="90"/>
</dbReference>
<evidence type="ECO:0000256" key="2">
    <source>
        <dbReference type="ARBA" id="ARBA00022692"/>
    </source>
</evidence>
<dbReference type="PANTHER" id="PTHR23241:SF102">
    <property type="entry name" value="LD23009P"/>
    <property type="match status" value="1"/>
</dbReference>
<organism evidence="7 8">
    <name type="scientific">Torulaspora delbrueckii</name>
    <name type="common">Yeast</name>
    <name type="synonym">Candida colliculosa</name>
    <dbReference type="NCBI Taxonomy" id="4950"/>
    <lineage>
        <taxon>Eukaryota</taxon>
        <taxon>Fungi</taxon>
        <taxon>Dikarya</taxon>
        <taxon>Ascomycota</taxon>
        <taxon>Saccharomycotina</taxon>
        <taxon>Saccharomycetes</taxon>
        <taxon>Saccharomycetales</taxon>
        <taxon>Saccharomycetaceae</taxon>
        <taxon>Torulaspora</taxon>
    </lineage>
</organism>
<dbReference type="InterPro" id="IPR053009">
    <property type="entry name" value="Xanthocillin_Biosynth-Assoc"/>
</dbReference>
<dbReference type="OrthoDB" id="1641132at2759"/>
<accession>G8ZSE5</accession>
<name>G8ZSE5_TORDE</name>
<dbReference type="PANTHER" id="PTHR23241">
    <property type="entry name" value="LATE EMBRYOGENESIS ABUNDANT PLANTS LEA-RELATED"/>
    <property type="match status" value="1"/>
</dbReference>
<dbReference type="InterPro" id="IPR025423">
    <property type="entry name" value="TMEM205-like"/>
</dbReference>
<comment type="subcellular location">
    <subcellularLocation>
        <location evidence="1">Membrane</location>
    </subcellularLocation>
</comment>
<evidence type="ECO:0000259" key="6">
    <source>
        <dbReference type="Pfam" id="PF13664"/>
    </source>
</evidence>
<feature type="transmembrane region" description="Helical" evidence="5">
    <location>
        <begin position="75"/>
        <end position="94"/>
    </location>
</feature>
<dbReference type="HOGENOM" id="CLU_094297_2_0_1"/>
<evidence type="ECO:0000313" key="8">
    <source>
        <dbReference type="Proteomes" id="UP000005627"/>
    </source>
</evidence>
<evidence type="ECO:0000313" key="7">
    <source>
        <dbReference type="EMBL" id="CCE91437.1"/>
    </source>
</evidence>
<evidence type="ECO:0000256" key="5">
    <source>
        <dbReference type="SAM" id="Phobius"/>
    </source>
</evidence>
<keyword evidence="4 5" id="KW-0472">Membrane</keyword>
<dbReference type="GO" id="GO:0016020">
    <property type="term" value="C:membrane"/>
    <property type="evidence" value="ECO:0007669"/>
    <property type="project" value="UniProtKB-SubCell"/>
</dbReference>
<dbReference type="Proteomes" id="UP000005627">
    <property type="component" value="Chromosome 3"/>
</dbReference>
<dbReference type="EMBL" id="HE616744">
    <property type="protein sequence ID" value="CCE91437.1"/>
    <property type="molecule type" value="Genomic_DNA"/>
</dbReference>
<keyword evidence="8" id="KW-1185">Reference proteome</keyword>
<dbReference type="KEGG" id="tdl:TDEL_0C05480"/>
<keyword evidence="2 5" id="KW-0812">Transmembrane</keyword>
<proteinExistence type="predicted"/>
<reference evidence="7 8" key="1">
    <citation type="journal article" date="2011" name="Proc. Natl. Acad. Sci. U.S.A.">
        <title>Evolutionary erosion of yeast sex chromosomes by mating-type switching accidents.</title>
        <authorList>
            <person name="Gordon J.L."/>
            <person name="Armisen D."/>
            <person name="Proux-Wera E."/>
            <person name="Oheigeartaigh S.S."/>
            <person name="Byrne K.P."/>
            <person name="Wolfe K.H."/>
        </authorList>
    </citation>
    <scope>NUCLEOTIDE SEQUENCE [LARGE SCALE GENOMIC DNA]</scope>
    <source>
        <strain evidence="8">ATCC 10662 / CBS 1146 / NBRC 0425 / NCYC 2629 / NRRL Y-866</strain>
    </source>
</reference>
<feature type="transmembrane region" description="Helical" evidence="5">
    <location>
        <begin position="12"/>
        <end position="35"/>
    </location>
</feature>
<feature type="transmembrane region" description="Helical" evidence="5">
    <location>
        <begin position="47"/>
        <end position="69"/>
    </location>
</feature>
<dbReference type="GeneID" id="11500772"/>
<feature type="transmembrane region" description="Helical" evidence="5">
    <location>
        <begin position="132"/>
        <end position="150"/>
    </location>
</feature>
<sequence>MSLLKPTTHLLLYSFAFGGTTFYSYVASPLAFKALGREHFAALQNKVFPYFFQLQSFSPALLALTAPFALTTGSIAALVTASVGGLTNLCWLLPYTRRIKEERKALADRVKGDELETLDGPLRKEFGKYHGLSLLFNLANCCGMLAYGVYMCRGLVRYVPK</sequence>
<dbReference type="AlphaFoldDB" id="G8ZSE5"/>